<name>G2MEJ4_HELPX</name>
<evidence type="ECO:0000313" key="1">
    <source>
        <dbReference type="EMBL" id="AEN17036.1"/>
    </source>
</evidence>
<reference evidence="1 2" key="1">
    <citation type="submission" date="2011-08" db="EMBL/GenBank/DDBJ databases">
        <authorList>
            <person name="Kersulyte D."/>
            <person name="Choudhury A."/>
            <person name="Mukhopadhyay A.K."/>
            <person name="Nair G.B."/>
            <person name="Berg D.E."/>
        </authorList>
    </citation>
    <scope>NUCLEOTIDE SEQUENCE [LARGE SCALE GENOMIC DNA]</scope>
    <source>
        <strain evidence="2">SNT49</strain>
    </source>
</reference>
<sequence>MKGISLIKIKFKGYALELKRKDQKTTKTQVKANCFSLIFLDCVPIEN</sequence>
<accession>G2MEJ4</accession>
<dbReference type="Proteomes" id="UP000008534">
    <property type="component" value="Chromosome"/>
</dbReference>
<dbReference type="HOGENOM" id="CLU_3168895_0_0_7"/>
<dbReference type="PATRIC" id="fig|1055530.4.peg.890"/>
<organism evidence="1 2">
    <name type="scientific">Helicobacter pylori SNT49</name>
    <dbReference type="NCBI Taxonomy" id="1055530"/>
    <lineage>
        <taxon>Bacteria</taxon>
        <taxon>Pseudomonadati</taxon>
        <taxon>Campylobacterota</taxon>
        <taxon>Epsilonproteobacteria</taxon>
        <taxon>Campylobacterales</taxon>
        <taxon>Helicobacteraceae</taxon>
        <taxon>Helicobacter</taxon>
    </lineage>
</organism>
<evidence type="ECO:0000313" key="2">
    <source>
        <dbReference type="Proteomes" id="UP000008534"/>
    </source>
</evidence>
<gene>
    <name evidence="1" type="ORF">HPSNT_04430</name>
</gene>
<dbReference type="AlphaFoldDB" id="G2MEJ4"/>
<proteinExistence type="predicted"/>
<dbReference type="EMBL" id="CP002983">
    <property type="protein sequence ID" value="AEN17036.1"/>
    <property type="molecule type" value="Genomic_DNA"/>
</dbReference>
<dbReference type="KEGG" id="hen:HPSNT_04430"/>
<protein>
    <submittedName>
        <fullName evidence="1">Uncharacterized protein</fullName>
    </submittedName>
</protein>